<dbReference type="InterPro" id="IPR050678">
    <property type="entry name" value="DNA_Partitioning_ATPase"/>
</dbReference>
<evidence type="ECO:0000313" key="1">
    <source>
        <dbReference type="EMBL" id="RJF87708.1"/>
    </source>
</evidence>
<dbReference type="CDD" id="cd02042">
    <property type="entry name" value="ParAB_family"/>
    <property type="match status" value="1"/>
</dbReference>
<dbReference type="Pfam" id="PF07015">
    <property type="entry name" value="VirC1"/>
    <property type="match status" value="1"/>
</dbReference>
<comment type="caution">
    <text evidence="1">The sequence shown here is derived from an EMBL/GenBank/DDBJ whole genome shotgun (WGS) entry which is preliminary data.</text>
</comment>
<dbReference type="PANTHER" id="PTHR13696">
    <property type="entry name" value="P-LOOP CONTAINING NUCLEOSIDE TRIPHOSPHATE HYDROLASE"/>
    <property type="match status" value="1"/>
</dbReference>
<name>A0A418WCQ0_9PROT</name>
<gene>
    <name evidence="1" type="ORF">D3874_12315</name>
</gene>
<evidence type="ECO:0000313" key="2">
    <source>
        <dbReference type="Proteomes" id="UP000284605"/>
    </source>
</evidence>
<keyword evidence="2" id="KW-1185">Reference proteome</keyword>
<sequence>MPVIVVASPKGGAGKSTTAILLATELAIAGASVTVLDCDPNKSVTIWASKAPLPDGIDVIDDVTEATVIKTIKKVDGDGKVVVVDLEGVASRLVSRAISQADLVVVPMRPTSLDASIGIRALALIREEEEALGRAIRSAVVFTMTKAVRSRAHTGLEQSLAGQGVDVISPELMERGAFAALFQFGGDLRSMPPQGNQAGAIENAAGFAHAVYQRLLQEH</sequence>
<dbReference type="OrthoDB" id="113462at2"/>
<dbReference type="Proteomes" id="UP000284605">
    <property type="component" value="Unassembled WGS sequence"/>
</dbReference>
<dbReference type="InterPro" id="IPR027417">
    <property type="entry name" value="P-loop_NTPase"/>
</dbReference>
<organism evidence="1 2">
    <name type="scientific">Oleomonas cavernae</name>
    <dbReference type="NCBI Taxonomy" id="2320859"/>
    <lineage>
        <taxon>Bacteria</taxon>
        <taxon>Pseudomonadati</taxon>
        <taxon>Pseudomonadota</taxon>
        <taxon>Alphaproteobacteria</taxon>
        <taxon>Acetobacterales</taxon>
        <taxon>Acetobacteraceae</taxon>
        <taxon>Oleomonas</taxon>
    </lineage>
</organism>
<dbReference type="RefSeq" id="WP_119778344.1">
    <property type="nucleotide sequence ID" value="NZ_QYUK01000011.1"/>
</dbReference>
<dbReference type="AlphaFoldDB" id="A0A418WCQ0"/>
<dbReference type="SUPFAM" id="SSF52540">
    <property type="entry name" value="P-loop containing nucleoside triphosphate hydrolases"/>
    <property type="match status" value="1"/>
</dbReference>
<dbReference type="PIRSF" id="PIRSF009320">
    <property type="entry name" value="Nuc_binding_HP_1000"/>
    <property type="match status" value="1"/>
</dbReference>
<dbReference type="EMBL" id="QYUK01000011">
    <property type="protein sequence ID" value="RJF87708.1"/>
    <property type="molecule type" value="Genomic_DNA"/>
</dbReference>
<reference evidence="1 2" key="1">
    <citation type="submission" date="2018-09" db="EMBL/GenBank/DDBJ databases">
        <authorList>
            <person name="Zhu H."/>
        </authorList>
    </citation>
    <scope>NUCLEOTIDE SEQUENCE [LARGE SCALE GENOMIC DNA]</scope>
    <source>
        <strain evidence="1 2">K1W22B-8</strain>
    </source>
</reference>
<accession>A0A418WCQ0</accession>
<dbReference type="InterPro" id="IPR009744">
    <property type="entry name" value="VirC1"/>
</dbReference>
<dbReference type="Gene3D" id="3.40.50.300">
    <property type="entry name" value="P-loop containing nucleotide triphosphate hydrolases"/>
    <property type="match status" value="1"/>
</dbReference>
<dbReference type="PANTHER" id="PTHR13696:SF96">
    <property type="entry name" value="COBQ_COBB_MIND_PARA NUCLEOTIDE BINDING DOMAIN-CONTAINING PROTEIN"/>
    <property type="match status" value="1"/>
</dbReference>
<protein>
    <submittedName>
        <fullName evidence="1">ParA family protein</fullName>
    </submittedName>
</protein>
<proteinExistence type="predicted"/>